<dbReference type="Gene3D" id="1.20.272.10">
    <property type="match status" value="1"/>
</dbReference>
<dbReference type="EMBL" id="QPJY01000002">
    <property type="protein sequence ID" value="RCX32137.1"/>
    <property type="molecule type" value="Genomic_DNA"/>
</dbReference>
<keyword evidence="11" id="KW-1185">Reference proteome</keyword>
<dbReference type="SUPFAM" id="SSF52540">
    <property type="entry name" value="P-loop containing nucleoside triphosphate hydrolases"/>
    <property type="match status" value="1"/>
</dbReference>
<evidence type="ECO:0000256" key="3">
    <source>
        <dbReference type="ARBA" id="ARBA00022679"/>
    </source>
</evidence>
<protein>
    <recommendedName>
        <fullName evidence="2">DNA polymerase III subunit delta'</fullName>
        <ecNumber evidence="1">2.7.7.7</ecNumber>
    </recommendedName>
</protein>
<feature type="region of interest" description="Disordered" evidence="8">
    <location>
        <begin position="1"/>
        <end position="26"/>
    </location>
</feature>
<dbReference type="Pfam" id="PF13177">
    <property type="entry name" value="DNA_pol3_delta2"/>
    <property type="match status" value="1"/>
</dbReference>
<evidence type="ECO:0000256" key="6">
    <source>
        <dbReference type="ARBA" id="ARBA00022932"/>
    </source>
</evidence>
<accession>A0A369CI56</accession>
<dbReference type="NCBIfam" id="NF004310">
    <property type="entry name" value="PRK05707.1"/>
    <property type="match status" value="1"/>
</dbReference>
<evidence type="ECO:0000256" key="4">
    <source>
        <dbReference type="ARBA" id="ARBA00022695"/>
    </source>
</evidence>
<keyword evidence="5" id="KW-0235">DNA replication</keyword>
<dbReference type="GO" id="GO:0009360">
    <property type="term" value="C:DNA polymerase III complex"/>
    <property type="evidence" value="ECO:0007669"/>
    <property type="project" value="InterPro"/>
</dbReference>
<reference evidence="10 11" key="1">
    <citation type="submission" date="2018-07" db="EMBL/GenBank/DDBJ databases">
        <title>Genomic Encyclopedia of Type Strains, Phase IV (KMG-IV): sequencing the most valuable type-strain genomes for metagenomic binning, comparative biology and taxonomic classification.</title>
        <authorList>
            <person name="Goeker M."/>
        </authorList>
    </citation>
    <scope>NUCLEOTIDE SEQUENCE [LARGE SCALE GENOMIC DNA]</scope>
    <source>
        <strain evidence="10 11">DSM 26407</strain>
    </source>
</reference>
<dbReference type="PANTHER" id="PTHR11669">
    <property type="entry name" value="REPLICATION FACTOR C / DNA POLYMERASE III GAMMA-TAU SUBUNIT"/>
    <property type="match status" value="1"/>
</dbReference>
<comment type="catalytic activity">
    <reaction evidence="7">
        <text>DNA(n) + a 2'-deoxyribonucleoside 5'-triphosphate = DNA(n+1) + diphosphate</text>
        <dbReference type="Rhea" id="RHEA:22508"/>
        <dbReference type="Rhea" id="RHEA-COMP:17339"/>
        <dbReference type="Rhea" id="RHEA-COMP:17340"/>
        <dbReference type="ChEBI" id="CHEBI:33019"/>
        <dbReference type="ChEBI" id="CHEBI:61560"/>
        <dbReference type="ChEBI" id="CHEBI:173112"/>
        <dbReference type="EC" id="2.7.7.7"/>
    </reaction>
</comment>
<evidence type="ECO:0000256" key="5">
    <source>
        <dbReference type="ARBA" id="ARBA00022705"/>
    </source>
</evidence>
<dbReference type="GO" id="GO:0006261">
    <property type="term" value="P:DNA-templated DNA replication"/>
    <property type="evidence" value="ECO:0007669"/>
    <property type="project" value="TreeGrafter"/>
</dbReference>
<dbReference type="GO" id="GO:0003677">
    <property type="term" value="F:DNA binding"/>
    <property type="evidence" value="ECO:0007669"/>
    <property type="project" value="InterPro"/>
</dbReference>
<dbReference type="Proteomes" id="UP000252707">
    <property type="component" value="Unassembled WGS sequence"/>
</dbReference>
<evidence type="ECO:0000313" key="10">
    <source>
        <dbReference type="EMBL" id="RCX32137.1"/>
    </source>
</evidence>
<proteinExistence type="predicted"/>
<name>A0A369CI56_9GAMM</name>
<dbReference type="RefSeq" id="WP_114278950.1">
    <property type="nucleotide sequence ID" value="NZ_QPJY01000002.1"/>
</dbReference>
<dbReference type="GO" id="GO:0003887">
    <property type="term" value="F:DNA-directed DNA polymerase activity"/>
    <property type="evidence" value="ECO:0007669"/>
    <property type="project" value="UniProtKB-KW"/>
</dbReference>
<keyword evidence="3" id="KW-0808">Transferase</keyword>
<keyword evidence="6" id="KW-0239">DNA-directed DNA polymerase</keyword>
<dbReference type="AlphaFoldDB" id="A0A369CI56"/>
<organism evidence="10 11">
    <name type="scientific">Thioalbus denitrificans</name>
    <dbReference type="NCBI Taxonomy" id="547122"/>
    <lineage>
        <taxon>Bacteria</taxon>
        <taxon>Pseudomonadati</taxon>
        <taxon>Pseudomonadota</taxon>
        <taxon>Gammaproteobacteria</taxon>
        <taxon>Chromatiales</taxon>
        <taxon>Ectothiorhodospiraceae</taxon>
        <taxon>Thioalbus</taxon>
    </lineage>
</organism>
<evidence type="ECO:0000256" key="8">
    <source>
        <dbReference type="SAM" id="MobiDB-lite"/>
    </source>
</evidence>
<evidence type="ECO:0000256" key="1">
    <source>
        <dbReference type="ARBA" id="ARBA00012417"/>
    </source>
</evidence>
<dbReference type="InterPro" id="IPR027417">
    <property type="entry name" value="P-loop_NTPase"/>
</dbReference>
<keyword evidence="4" id="KW-0548">Nucleotidyltransferase</keyword>
<dbReference type="EC" id="2.7.7.7" evidence="1"/>
<gene>
    <name evidence="10" type="ORF">DFQ59_102490</name>
</gene>
<evidence type="ECO:0000313" key="11">
    <source>
        <dbReference type="Proteomes" id="UP000252707"/>
    </source>
</evidence>
<dbReference type="InterPro" id="IPR015199">
    <property type="entry name" value="DNA_pol_III_delta_C"/>
</dbReference>
<dbReference type="InterPro" id="IPR008921">
    <property type="entry name" value="DNA_pol3_clamp-load_cplx_C"/>
</dbReference>
<dbReference type="GO" id="GO:0008408">
    <property type="term" value="F:3'-5' exonuclease activity"/>
    <property type="evidence" value="ECO:0007669"/>
    <property type="project" value="InterPro"/>
</dbReference>
<dbReference type="NCBIfam" id="TIGR00678">
    <property type="entry name" value="holB"/>
    <property type="match status" value="1"/>
</dbReference>
<dbReference type="Pfam" id="PF09115">
    <property type="entry name" value="DNApol3-delta_C"/>
    <property type="match status" value="1"/>
</dbReference>
<dbReference type="SUPFAM" id="SSF48019">
    <property type="entry name" value="post-AAA+ oligomerization domain-like"/>
    <property type="match status" value="1"/>
</dbReference>
<dbReference type="Gene3D" id="3.40.50.300">
    <property type="entry name" value="P-loop containing nucleotide triphosphate hydrolases"/>
    <property type="match status" value="1"/>
</dbReference>
<evidence type="ECO:0000256" key="7">
    <source>
        <dbReference type="ARBA" id="ARBA00049244"/>
    </source>
</evidence>
<evidence type="ECO:0000256" key="2">
    <source>
        <dbReference type="ARBA" id="ARBA00014363"/>
    </source>
</evidence>
<dbReference type="InterPro" id="IPR050238">
    <property type="entry name" value="DNA_Rep/Repair_Clamp_Loader"/>
</dbReference>
<dbReference type="PANTHER" id="PTHR11669:SF8">
    <property type="entry name" value="DNA POLYMERASE III SUBUNIT DELTA"/>
    <property type="match status" value="1"/>
</dbReference>
<dbReference type="OrthoDB" id="9811073at2"/>
<comment type="caution">
    <text evidence="10">The sequence shown here is derived from an EMBL/GenBank/DDBJ whole genome shotgun (WGS) entry which is preliminary data.</text>
</comment>
<sequence length="348" mass="37988">MADGERQTQASPGGNAARPPPWTQENWSNLVGRRRRERLPHALLLSGPAGLGKRRFAEALAAALLCREPHPDGSACGQCGGCRLFAGGSHPDFLRLVPEEGGRAIKIEQVRAHNEFLSLTAQYRGHRVSLIDPADAMTMGAANSLLKTLEEPSGGAVLLLVSDRPAALPATIRSRCQRIEFRLPAREQALAWLREETGAAEPGLLLDLAGGAPLAAAAMADGERLEQRSRLFADLDALWSGRDEPVAVAARWHGGPGLPEALHWLSLALMDMIRLKLSATDRHIMNRDQVAVMQRWVGRAAVLEIQRLLESVETYRRQVSGQANLNPQLVIEDLLIDWTHLSAGTDRR</sequence>
<dbReference type="InterPro" id="IPR004622">
    <property type="entry name" value="DNA_pol_HolB"/>
</dbReference>
<evidence type="ECO:0000259" key="9">
    <source>
        <dbReference type="Pfam" id="PF09115"/>
    </source>
</evidence>
<feature type="domain" description="DNA polymerase III delta subunit C-terminal" evidence="9">
    <location>
        <begin position="223"/>
        <end position="339"/>
    </location>
</feature>